<dbReference type="Proteomes" id="UP001259982">
    <property type="component" value="Unassembled WGS sequence"/>
</dbReference>
<comment type="similarity">
    <text evidence="1">Belongs to the short-chain dehydrogenases/reductases (SDR) family.</text>
</comment>
<dbReference type="SUPFAM" id="SSF51735">
    <property type="entry name" value="NAD(P)-binding Rossmann-fold domains"/>
    <property type="match status" value="1"/>
</dbReference>
<protein>
    <submittedName>
        <fullName evidence="2">SDR family NAD(P)-dependent oxidoreductase</fullName>
    </submittedName>
</protein>
<evidence type="ECO:0000313" key="3">
    <source>
        <dbReference type="Proteomes" id="UP001259982"/>
    </source>
</evidence>
<evidence type="ECO:0000313" key="2">
    <source>
        <dbReference type="EMBL" id="MDT0619027.1"/>
    </source>
</evidence>
<sequence length="461" mass="49950">MLLQERVTVPRSVADCFRYLVDFSTCEQWDPGVERARKVTPGAAGVGTRFDLTLAFAGRSVPMTYELSEIVTDRRLVLSGRGDGFRVTDTIELAAHGGGTVIDYRSAIHFLGPGRHIARWLRPWFNRLGRRAVAGLETALSPGPEPSDHPVGVLAHRTLLPAMVQFTRRGYRAMPDKGLSDFMDGRVVVVTGATGGLGLAAAQALARLGASVTITGRDAERLAAARRTIADFSGTEADTIRTYQADMLSLTQVRDLAECLRRDLPSIDVLINNAGALFAERVLTEDGIERSMAINLVSPFVLTDALAPALGQTGARVVNVASGGMYTQALALDDMNFDHGEFDGAKAYARAKRGLVALTEHWAQSPEFDGVNIHAMHPGWAATPGVAKSLPAFNRRLQGRLRDARMGADTMVWLASSPRVAGRSGEFWFDRQPRPKAILPGTAVTQPQRDQLLAWLERAAA</sequence>
<dbReference type="Gene3D" id="3.30.530.20">
    <property type="match status" value="1"/>
</dbReference>
<dbReference type="InterPro" id="IPR052992">
    <property type="entry name" value="SDR_member_12"/>
</dbReference>
<comment type="caution">
    <text evidence="2">The sequence shown here is derived from an EMBL/GenBank/DDBJ whole genome shotgun (WGS) entry which is preliminary data.</text>
</comment>
<evidence type="ECO:0000256" key="1">
    <source>
        <dbReference type="RuleBase" id="RU000363"/>
    </source>
</evidence>
<organism evidence="2 3">
    <name type="scientific">Spectribacter acetivorans</name>
    <dbReference type="NCBI Taxonomy" id="3075603"/>
    <lineage>
        <taxon>Bacteria</taxon>
        <taxon>Pseudomonadati</taxon>
        <taxon>Pseudomonadota</taxon>
        <taxon>Gammaproteobacteria</taxon>
        <taxon>Salinisphaerales</taxon>
        <taxon>Salinisphaeraceae</taxon>
        <taxon>Spectribacter</taxon>
    </lineage>
</organism>
<dbReference type="PRINTS" id="PR00080">
    <property type="entry name" value="SDRFAMILY"/>
</dbReference>
<dbReference type="InterPro" id="IPR023393">
    <property type="entry name" value="START-like_dom_sf"/>
</dbReference>
<name>A0ABU3B982_9GAMM</name>
<proteinExistence type="inferred from homology"/>
<dbReference type="PANTHER" id="PTHR44656:SF7">
    <property type="entry name" value="DEHYDROGENASE_REDUCTASE SDR FAMILY MEMBER 12"/>
    <property type="match status" value="1"/>
</dbReference>
<dbReference type="SUPFAM" id="SSF55961">
    <property type="entry name" value="Bet v1-like"/>
    <property type="match status" value="1"/>
</dbReference>
<dbReference type="InterPro" id="IPR019587">
    <property type="entry name" value="Polyketide_cyclase/dehydratase"/>
</dbReference>
<dbReference type="InterPro" id="IPR036291">
    <property type="entry name" value="NAD(P)-bd_dom_sf"/>
</dbReference>
<dbReference type="PANTHER" id="PTHR44656">
    <property type="entry name" value="DEHYDROGENASE/REDUCTASE SDR FAMILY MEMBER 12"/>
    <property type="match status" value="1"/>
</dbReference>
<dbReference type="PRINTS" id="PR00081">
    <property type="entry name" value="GDHRDH"/>
</dbReference>
<dbReference type="Pfam" id="PF10604">
    <property type="entry name" value="Polyketide_cyc2"/>
    <property type="match status" value="1"/>
</dbReference>
<dbReference type="Gene3D" id="3.40.50.720">
    <property type="entry name" value="NAD(P)-binding Rossmann-like Domain"/>
    <property type="match status" value="1"/>
</dbReference>
<gene>
    <name evidence="2" type="ORF">RM531_11125</name>
</gene>
<accession>A0ABU3B982</accession>
<dbReference type="RefSeq" id="WP_311659331.1">
    <property type="nucleotide sequence ID" value="NZ_JAVRHY010000010.1"/>
</dbReference>
<keyword evidence="3" id="KW-1185">Reference proteome</keyword>
<dbReference type="InterPro" id="IPR002347">
    <property type="entry name" value="SDR_fam"/>
</dbReference>
<dbReference type="EMBL" id="JAVRHY010000010">
    <property type="protein sequence ID" value="MDT0619027.1"/>
    <property type="molecule type" value="Genomic_DNA"/>
</dbReference>
<reference evidence="2 3" key="1">
    <citation type="submission" date="2023-09" db="EMBL/GenBank/DDBJ databases">
        <authorList>
            <person name="Rey-Velasco X."/>
        </authorList>
    </citation>
    <scope>NUCLEOTIDE SEQUENCE [LARGE SCALE GENOMIC DNA]</scope>
    <source>
        <strain evidence="2 3">P385</strain>
    </source>
</reference>
<dbReference type="Pfam" id="PF00106">
    <property type="entry name" value="adh_short"/>
    <property type="match status" value="1"/>
</dbReference>